<dbReference type="EMBL" id="KN818629">
    <property type="protein sequence ID" value="KIL54803.1"/>
    <property type="molecule type" value="Genomic_DNA"/>
</dbReference>
<accession>A0A0C2WFA2</accession>
<proteinExistence type="predicted"/>
<feature type="transmembrane region" description="Helical" evidence="2">
    <location>
        <begin position="256"/>
        <end position="274"/>
    </location>
</feature>
<organism evidence="3 4">
    <name type="scientific">Amanita muscaria (strain Koide BX008)</name>
    <dbReference type="NCBI Taxonomy" id="946122"/>
    <lineage>
        <taxon>Eukaryota</taxon>
        <taxon>Fungi</taxon>
        <taxon>Dikarya</taxon>
        <taxon>Basidiomycota</taxon>
        <taxon>Agaricomycotina</taxon>
        <taxon>Agaricomycetes</taxon>
        <taxon>Agaricomycetidae</taxon>
        <taxon>Agaricales</taxon>
        <taxon>Pluteineae</taxon>
        <taxon>Amanitaceae</taxon>
        <taxon>Amanita</taxon>
    </lineage>
</organism>
<protein>
    <submittedName>
        <fullName evidence="3">Uncharacterized protein</fullName>
    </submittedName>
</protein>
<dbReference type="OrthoDB" id="3253553at2759"/>
<dbReference type="AlphaFoldDB" id="A0A0C2WFA2"/>
<evidence type="ECO:0000256" key="2">
    <source>
        <dbReference type="SAM" id="Phobius"/>
    </source>
</evidence>
<keyword evidence="2" id="KW-0472">Membrane</keyword>
<dbReference type="HOGENOM" id="CLU_033747_0_0_1"/>
<feature type="region of interest" description="Disordered" evidence="1">
    <location>
        <begin position="112"/>
        <end position="131"/>
    </location>
</feature>
<dbReference type="Proteomes" id="UP000054549">
    <property type="component" value="Unassembled WGS sequence"/>
</dbReference>
<dbReference type="STRING" id="946122.A0A0C2WFA2"/>
<feature type="transmembrane region" description="Helical" evidence="2">
    <location>
        <begin position="286"/>
        <end position="306"/>
    </location>
</feature>
<feature type="region of interest" description="Disordered" evidence="1">
    <location>
        <begin position="366"/>
        <end position="403"/>
    </location>
</feature>
<feature type="region of interest" description="Disordered" evidence="1">
    <location>
        <begin position="337"/>
        <end position="356"/>
    </location>
</feature>
<name>A0A0C2WFA2_AMAMK</name>
<feature type="transmembrane region" description="Helical" evidence="2">
    <location>
        <begin position="463"/>
        <end position="485"/>
    </location>
</feature>
<evidence type="ECO:0000313" key="4">
    <source>
        <dbReference type="Proteomes" id="UP000054549"/>
    </source>
</evidence>
<keyword evidence="2" id="KW-1133">Transmembrane helix</keyword>
<sequence>MQLDHLQPGHHIDPQDLYSRFPRSPPQSSPNSHRAPSLVSGGNTLSTSARSLSTRGRPVHRPYSLPDTARIQSTGSMTHLSQGHGVDNGILPDSEIDLTYFPPWSRNWYQSTGKPKGVSSPPDYDLDAPPPPARLSMFDPTFKPKADYDNDKDLYSLPSYSNGLLPSSSNQPASLREYYLPWSSDPLENGLPVNAETKEERLRMLERHFGQKAKPTAQSAYIDENGKPLVGTVDSKGYIVTEGPIKRTAFRVLQTMLALVAGGPSIYAALFIKPSEGTPPPAGKPAAFVLYALSVITTFGMLYLYVFHQCCGSRSKGHKAHGGDRVLNGMMVLPVQGLPGGKSEKGKKGKKKTGGDVQVNLIVDPNAFGLGGRDDKEEEEEDDGWGSDRDTNANSARGPRRRSPRRRSVFVGLAMEKEWKRARAWLKKMTFVDAAGLILWGGTFVLILLGYRCPSGGYDGWCNAYNTSSAAACLSCVAFGVSIFFDVKDLASSKTSPRTRT</sequence>
<keyword evidence="4" id="KW-1185">Reference proteome</keyword>
<gene>
    <name evidence="3" type="ORF">M378DRAFT_113921</name>
</gene>
<feature type="transmembrane region" description="Helical" evidence="2">
    <location>
        <begin position="430"/>
        <end position="451"/>
    </location>
</feature>
<feature type="region of interest" description="Disordered" evidence="1">
    <location>
        <begin position="1"/>
        <end position="69"/>
    </location>
</feature>
<dbReference type="InParanoid" id="A0A0C2WFA2"/>
<reference evidence="3 4" key="1">
    <citation type="submission" date="2014-04" db="EMBL/GenBank/DDBJ databases">
        <title>Evolutionary Origins and Diversification of the Mycorrhizal Mutualists.</title>
        <authorList>
            <consortium name="DOE Joint Genome Institute"/>
            <consortium name="Mycorrhizal Genomics Consortium"/>
            <person name="Kohler A."/>
            <person name="Kuo A."/>
            <person name="Nagy L.G."/>
            <person name="Floudas D."/>
            <person name="Copeland A."/>
            <person name="Barry K.W."/>
            <person name="Cichocki N."/>
            <person name="Veneault-Fourrey C."/>
            <person name="LaButti K."/>
            <person name="Lindquist E.A."/>
            <person name="Lipzen A."/>
            <person name="Lundell T."/>
            <person name="Morin E."/>
            <person name="Murat C."/>
            <person name="Riley R."/>
            <person name="Ohm R."/>
            <person name="Sun H."/>
            <person name="Tunlid A."/>
            <person name="Henrissat B."/>
            <person name="Grigoriev I.V."/>
            <person name="Hibbett D.S."/>
            <person name="Martin F."/>
        </authorList>
    </citation>
    <scope>NUCLEOTIDE SEQUENCE [LARGE SCALE GENOMIC DNA]</scope>
    <source>
        <strain evidence="3 4">Koide BX008</strain>
    </source>
</reference>
<feature type="compositionally biased region" description="Acidic residues" evidence="1">
    <location>
        <begin position="376"/>
        <end position="385"/>
    </location>
</feature>
<keyword evidence="2" id="KW-0812">Transmembrane</keyword>
<evidence type="ECO:0000313" key="3">
    <source>
        <dbReference type="EMBL" id="KIL54803.1"/>
    </source>
</evidence>
<evidence type="ECO:0000256" key="1">
    <source>
        <dbReference type="SAM" id="MobiDB-lite"/>
    </source>
</evidence>
<feature type="compositionally biased region" description="Low complexity" evidence="1">
    <location>
        <begin position="44"/>
        <end position="55"/>
    </location>
</feature>